<feature type="region of interest" description="Disordered" evidence="1">
    <location>
        <begin position="1"/>
        <end position="63"/>
    </location>
</feature>
<dbReference type="EMBL" id="KV454296">
    <property type="protein sequence ID" value="ODQ72183.1"/>
    <property type="molecule type" value="Genomic_DNA"/>
</dbReference>
<name>A0A1E3Q3B7_LIPST</name>
<feature type="compositionally biased region" description="Basic and acidic residues" evidence="1">
    <location>
        <begin position="1"/>
        <end position="19"/>
    </location>
</feature>
<feature type="compositionally biased region" description="Polar residues" evidence="1">
    <location>
        <begin position="29"/>
        <end position="39"/>
    </location>
</feature>
<dbReference type="AlphaFoldDB" id="A0A1E3Q3B7"/>
<organism evidence="2 3">
    <name type="scientific">Lipomyces starkeyi NRRL Y-11557</name>
    <dbReference type="NCBI Taxonomy" id="675824"/>
    <lineage>
        <taxon>Eukaryota</taxon>
        <taxon>Fungi</taxon>
        <taxon>Dikarya</taxon>
        <taxon>Ascomycota</taxon>
        <taxon>Saccharomycotina</taxon>
        <taxon>Lipomycetes</taxon>
        <taxon>Lipomycetales</taxon>
        <taxon>Lipomycetaceae</taxon>
        <taxon>Lipomyces</taxon>
    </lineage>
</organism>
<feature type="compositionally biased region" description="Low complexity" evidence="1">
    <location>
        <begin position="48"/>
        <end position="62"/>
    </location>
</feature>
<dbReference type="Proteomes" id="UP000094385">
    <property type="component" value="Unassembled WGS sequence"/>
</dbReference>
<reference evidence="2 3" key="1">
    <citation type="journal article" date="2016" name="Proc. Natl. Acad. Sci. U.S.A.">
        <title>Comparative genomics of biotechnologically important yeasts.</title>
        <authorList>
            <person name="Riley R."/>
            <person name="Haridas S."/>
            <person name="Wolfe K.H."/>
            <person name="Lopes M.R."/>
            <person name="Hittinger C.T."/>
            <person name="Goeker M."/>
            <person name="Salamov A.A."/>
            <person name="Wisecaver J.H."/>
            <person name="Long T.M."/>
            <person name="Calvey C.H."/>
            <person name="Aerts A.L."/>
            <person name="Barry K.W."/>
            <person name="Choi C."/>
            <person name="Clum A."/>
            <person name="Coughlan A.Y."/>
            <person name="Deshpande S."/>
            <person name="Douglass A.P."/>
            <person name="Hanson S.J."/>
            <person name="Klenk H.-P."/>
            <person name="LaButti K.M."/>
            <person name="Lapidus A."/>
            <person name="Lindquist E.A."/>
            <person name="Lipzen A.M."/>
            <person name="Meier-Kolthoff J.P."/>
            <person name="Ohm R.A."/>
            <person name="Otillar R.P."/>
            <person name="Pangilinan J.L."/>
            <person name="Peng Y."/>
            <person name="Rokas A."/>
            <person name="Rosa C.A."/>
            <person name="Scheuner C."/>
            <person name="Sibirny A.A."/>
            <person name="Slot J.C."/>
            <person name="Stielow J.B."/>
            <person name="Sun H."/>
            <person name="Kurtzman C.P."/>
            <person name="Blackwell M."/>
            <person name="Grigoriev I.V."/>
            <person name="Jeffries T.W."/>
        </authorList>
    </citation>
    <scope>NUCLEOTIDE SEQUENCE [LARGE SCALE GENOMIC DNA]</scope>
    <source>
        <strain evidence="2 3">NRRL Y-11557</strain>
    </source>
</reference>
<protein>
    <submittedName>
        <fullName evidence="2">Uncharacterized protein</fullName>
    </submittedName>
</protein>
<gene>
    <name evidence="2" type="ORF">LIPSTDRAFT_4531</name>
</gene>
<evidence type="ECO:0000256" key="1">
    <source>
        <dbReference type="SAM" id="MobiDB-lite"/>
    </source>
</evidence>
<keyword evidence="3" id="KW-1185">Reference proteome</keyword>
<evidence type="ECO:0000313" key="2">
    <source>
        <dbReference type="EMBL" id="ODQ72183.1"/>
    </source>
</evidence>
<accession>A0A1E3Q3B7</accession>
<sequence>MDKECDVHNGPPEIKKDEELVFSEEDIESSTVPPEQAQTHYMPMAPYSNTSTSTPNTASTISGTCPTPVPSGLYYDFPNASPDIAHLFRYHRKNLTHCHYFVSTDPIQFFEQLLTIAQDGPLIAAYHPSSF</sequence>
<proteinExistence type="predicted"/>
<evidence type="ECO:0000313" key="3">
    <source>
        <dbReference type="Proteomes" id="UP000094385"/>
    </source>
</evidence>